<gene>
    <name evidence="3" type="ORF">N7G274_000651</name>
</gene>
<organism evidence="3 4">
    <name type="scientific">Stereocaulon virgatum</name>
    <dbReference type="NCBI Taxonomy" id="373712"/>
    <lineage>
        <taxon>Eukaryota</taxon>
        <taxon>Fungi</taxon>
        <taxon>Dikarya</taxon>
        <taxon>Ascomycota</taxon>
        <taxon>Pezizomycotina</taxon>
        <taxon>Lecanoromycetes</taxon>
        <taxon>OSLEUM clade</taxon>
        <taxon>Lecanoromycetidae</taxon>
        <taxon>Lecanorales</taxon>
        <taxon>Lecanorineae</taxon>
        <taxon>Stereocaulaceae</taxon>
        <taxon>Stereocaulon</taxon>
    </lineage>
</organism>
<comment type="caution">
    <text evidence="3">The sequence shown here is derived from an EMBL/GenBank/DDBJ whole genome shotgun (WGS) entry which is preliminary data.</text>
</comment>
<feature type="signal peptide" evidence="2">
    <location>
        <begin position="1"/>
        <end position="19"/>
    </location>
</feature>
<feature type="chain" id="PRO_5046577712" evidence="2">
    <location>
        <begin position="20"/>
        <end position="364"/>
    </location>
</feature>
<evidence type="ECO:0000313" key="3">
    <source>
        <dbReference type="EMBL" id="KAL2047609.1"/>
    </source>
</evidence>
<reference evidence="3 4" key="1">
    <citation type="submission" date="2024-09" db="EMBL/GenBank/DDBJ databases">
        <title>Rethinking Asexuality: The Enigmatic Case of Functional Sexual Genes in Lepraria (Stereocaulaceae).</title>
        <authorList>
            <person name="Doellman M."/>
            <person name="Sun Y."/>
            <person name="Barcenas-Pena A."/>
            <person name="Lumbsch H.T."/>
            <person name="Grewe F."/>
        </authorList>
    </citation>
    <scope>NUCLEOTIDE SEQUENCE [LARGE SCALE GENOMIC DNA]</scope>
    <source>
        <strain evidence="3 4">Mercado 3170</strain>
    </source>
</reference>
<protein>
    <submittedName>
        <fullName evidence="3">Uncharacterized protein</fullName>
    </submittedName>
</protein>
<sequence>MMLIITPVLALSIFILVRAETLRKLNPGTDTTFRTLPRRQDGDISYVITGSPATYSSGSGGLSGTSVLSYDIEIFVSVDIPSQKGIGPPAPSSPLPNSPLGASTIALLPSTGISNQLPPSTAPMTGSFSSTAPGTWPASSYFTAIATPLCKVQQGPNIDGRSLTCSPDTYCVCASGSAIGEYVTLTGPDACAWTAMPTETWSGPSCNAPSNTAASTTTDTPAASAAPTTLAVSTTSAVPTDTAAAAAAAATTISPPNPYIYTETIQPGSPSNAYPVIEGCPLTTVHSYAGIVTYCLDPTPLSTIIPGTPVPGVTAPFVYTATLPVDDLGLTMKLVGCTQTAVVWGVQTECVGDMTVISTYTVGG</sequence>
<name>A0ABR4APD6_9LECA</name>
<dbReference type="EMBL" id="JBEFKJ010000002">
    <property type="protein sequence ID" value="KAL2047609.1"/>
    <property type="molecule type" value="Genomic_DNA"/>
</dbReference>
<keyword evidence="4" id="KW-1185">Reference proteome</keyword>
<evidence type="ECO:0000256" key="2">
    <source>
        <dbReference type="SAM" id="SignalP"/>
    </source>
</evidence>
<dbReference type="Proteomes" id="UP001590950">
    <property type="component" value="Unassembled WGS sequence"/>
</dbReference>
<feature type="region of interest" description="Disordered" evidence="1">
    <location>
        <begin position="204"/>
        <end position="225"/>
    </location>
</feature>
<proteinExistence type="predicted"/>
<accession>A0ABR4APD6</accession>
<evidence type="ECO:0000313" key="4">
    <source>
        <dbReference type="Proteomes" id="UP001590950"/>
    </source>
</evidence>
<evidence type="ECO:0000256" key="1">
    <source>
        <dbReference type="SAM" id="MobiDB-lite"/>
    </source>
</evidence>
<keyword evidence="2" id="KW-0732">Signal</keyword>